<name>A0A2G5ELF8_AQUCA</name>
<dbReference type="EMBL" id="KZ305024">
    <property type="protein sequence ID" value="PIA56560.1"/>
    <property type="molecule type" value="Genomic_DNA"/>
</dbReference>
<organism evidence="1 2">
    <name type="scientific">Aquilegia coerulea</name>
    <name type="common">Rocky mountain columbine</name>
    <dbReference type="NCBI Taxonomy" id="218851"/>
    <lineage>
        <taxon>Eukaryota</taxon>
        <taxon>Viridiplantae</taxon>
        <taxon>Streptophyta</taxon>
        <taxon>Embryophyta</taxon>
        <taxon>Tracheophyta</taxon>
        <taxon>Spermatophyta</taxon>
        <taxon>Magnoliopsida</taxon>
        <taxon>Ranunculales</taxon>
        <taxon>Ranunculaceae</taxon>
        <taxon>Thalictroideae</taxon>
        <taxon>Aquilegia</taxon>
    </lineage>
</organism>
<protein>
    <submittedName>
        <fullName evidence="1">Uncharacterized protein</fullName>
    </submittedName>
</protein>
<sequence>MVENFRHPNHTKESFWTTQHTKPCPCAKTNLKKNQSDQNSEAPHFLTSSPKIYRVIDYICFQFLDEIQMTQTNRPFFIVTVSFVYMLYTNRYNLLSISCIIPSGRIPQGLQVFRRATHVHMKFLLGSKTNTPKEALIPKSQQKILAVMIGAVYIPIH</sequence>
<dbReference type="Proteomes" id="UP000230069">
    <property type="component" value="Unassembled WGS sequence"/>
</dbReference>
<proteinExistence type="predicted"/>
<gene>
    <name evidence="1" type="ORF">AQUCO_00700719v1</name>
</gene>
<reference evidence="1 2" key="1">
    <citation type="submission" date="2017-09" db="EMBL/GenBank/DDBJ databases">
        <title>WGS assembly of Aquilegia coerulea Goldsmith.</title>
        <authorList>
            <person name="Hodges S."/>
            <person name="Kramer E."/>
            <person name="Nordborg M."/>
            <person name="Tomkins J."/>
            <person name="Borevitz J."/>
            <person name="Derieg N."/>
            <person name="Yan J."/>
            <person name="Mihaltcheva S."/>
            <person name="Hayes R.D."/>
            <person name="Rokhsar D."/>
        </authorList>
    </citation>
    <scope>NUCLEOTIDE SEQUENCE [LARGE SCALE GENOMIC DNA]</scope>
    <source>
        <strain evidence="2">cv. Goldsmith</strain>
    </source>
</reference>
<dbReference type="AlphaFoldDB" id="A0A2G5ELF8"/>
<evidence type="ECO:0000313" key="1">
    <source>
        <dbReference type="EMBL" id="PIA56560.1"/>
    </source>
</evidence>
<evidence type="ECO:0000313" key="2">
    <source>
        <dbReference type="Proteomes" id="UP000230069"/>
    </source>
</evidence>
<dbReference type="InParanoid" id="A0A2G5ELF8"/>
<keyword evidence="2" id="KW-1185">Reference proteome</keyword>
<accession>A0A2G5ELF8</accession>